<gene>
    <name evidence="10" type="ORF">V5N11_026592</name>
</gene>
<dbReference type="EMBL" id="JBANAX010000546">
    <property type="protein sequence ID" value="KAL1204093.1"/>
    <property type="molecule type" value="Genomic_DNA"/>
</dbReference>
<evidence type="ECO:0000259" key="9">
    <source>
        <dbReference type="PROSITE" id="PS50011"/>
    </source>
</evidence>
<keyword evidence="3 8" id="KW-0812">Transmembrane</keyword>
<dbReference type="SUPFAM" id="SSF56112">
    <property type="entry name" value="Protein kinase-like (PK-like)"/>
    <property type="match status" value="1"/>
</dbReference>
<dbReference type="InterPro" id="IPR011009">
    <property type="entry name" value="Kinase-like_dom_sf"/>
</dbReference>
<evidence type="ECO:0000313" key="11">
    <source>
        <dbReference type="Proteomes" id="UP001558713"/>
    </source>
</evidence>
<dbReference type="PROSITE" id="PS50011">
    <property type="entry name" value="PROTEIN_KINASE_DOM"/>
    <property type="match status" value="1"/>
</dbReference>
<sequence length="202" mass="22129">MENLYLQGNSFDRDIPDIRGLVGVQRVGFSNNSLSGSIPEYLANFSSLEYLNLPINNFEGRVPTEGKSIFLVFGNKNLCGGVRGLKLKPCLGQASLLKKVVIGVSLSIAFVLLLLIASISLCWLRKRKKNQHVNDQTLSTLEIFHEKISYGDLRNATYGFSSRNLIGSGSFGTVFKASFPGENNVVAVKVLNLKKHGAMKSC</sequence>
<dbReference type="PANTHER" id="PTHR27008">
    <property type="entry name" value="OS04G0122200 PROTEIN"/>
    <property type="match status" value="1"/>
</dbReference>
<comment type="subcellular location">
    <subcellularLocation>
        <location evidence="1">Membrane</location>
    </subcellularLocation>
</comment>
<evidence type="ECO:0000313" key="10">
    <source>
        <dbReference type="EMBL" id="KAL1204093.1"/>
    </source>
</evidence>
<keyword evidence="5 8" id="KW-1133">Transmembrane helix</keyword>
<dbReference type="GO" id="GO:0016020">
    <property type="term" value="C:membrane"/>
    <property type="evidence" value="ECO:0007669"/>
    <property type="project" value="UniProtKB-SubCell"/>
</dbReference>
<dbReference type="InterPro" id="IPR051809">
    <property type="entry name" value="Plant_receptor-like_S/T_kinase"/>
</dbReference>
<keyword evidence="7" id="KW-0547">Nucleotide-binding</keyword>
<evidence type="ECO:0000256" key="8">
    <source>
        <dbReference type="SAM" id="Phobius"/>
    </source>
</evidence>
<dbReference type="GO" id="GO:0005524">
    <property type="term" value="F:ATP binding"/>
    <property type="evidence" value="ECO:0007669"/>
    <property type="project" value="UniProtKB-UniRule"/>
</dbReference>
<dbReference type="InterPro" id="IPR032675">
    <property type="entry name" value="LRR_dom_sf"/>
</dbReference>
<evidence type="ECO:0000256" key="4">
    <source>
        <dbReference type="ARBA" id="ARBA00022737"/>
    </source>
</evidence>
<evidence type="ECO:0000256" key="5">
    <source>
        <dbReference type="ARBA" id="ARBA00022989"/>
    </source>
</evidence>
<dbReference type="InterPro" id="IPR001611">
    <property type="entry name" value="Leu-rich_rpt"/>
</dbReference>
<dbReference type="Proteomes" id="UP001558713">
    <property type="component" value="Unassembled WGS sequence"/>
</dbReference>
<dbReference type="Gene3D" id="3.30.200.20">
    <property type="entry name" value="Phosphorylase Kinase, domain 1"/>
    <property type="match status" value="1"/>
</dbReference>
<protein>
    <submittedName>
        <fullName evidence="10">LRR receptor-like serine/threonine-protein kinase</fullName>
    </submittedName>
</protein>
<dbReference type="Pfam" id="PF00560">
    <property type="entry name" value="LRR_1"/>
    <property type="match status" value="1"/>
</dbReference>
<name>A0ABD1ABC0_CARAN</name>
<dbReference type="SUPFAM" id="SSF52058">
    <property type="entry name" value="L domain-like"/>
    <property type="match status" value="1"/>
</dbReference>
<evidence type="ECO:0000256" key="6">
    <source>
        <dbReference type="ARBA" id="ARBA00023136"/>
    </source>
</evidence>
<dbReference type="PANTHER" id="PTHR27008:SF526">
    <property type="entry name" value="GENOME ASSEMBLY, CHROMOSOME: A10"/>
    <property type="match status" value="1"/>
</dbReference>
<evidence type="ECO:0000256" key="2">
    <source>
        <dbReference type="ARBA" id="ARBA00022614"/>
    </source>
</evidence>
<evidence type="ECO:0000256" key="3">
    <source>
        <dbReference type="ARBA" id="ARBA00022692"/>
    </source>
</evidence>
<feature type="transmembrane region" description="Helical" evidence="8">
    <location>
        <begin position="101"/>
        <end position="124"/>
    </location>
</feature>
<keyword evidence="6 8" id="KW-0472">Membrane</keyword>
<evidence type="ECO:0000256" key="1">
    <source>
        <dbReference type="ARBA" id="ARBA00004370"/>
    </source>
</evidence>
<organism evidence="10 11">
    <name type="scientific">Cardamine amara subsp. amara</name>
    <dbReference type="NCBI Taxonomy" id="228776"/>
    <lineage>
        <taxon>Eukaryota</taxon>
        <taxon>Viridiplantae</taxon>
        <taxon>Streptophyta</taxon>
        <taxon>Embryophyta</taxon>
        <taxon>Tracheophyta</taxon>
        <taxon>Spermatophyta</taxon>
        <taxon>Magnoliopsida</taxon>
        <taxon>eudicotyledons</taxon>
        <taxon>Gunneridae</taxon>
        <taxon>Pentapetalae</taxon>
        <taxon>rosids</taxon>
        <taxon>malvids</taxon>
        <taxon>Brassicales</taxon>
        <taxon>Brassicaceae</taxon>
        <taxon>Cardamineae</taxon>
        <taxon>Cardamine</taxon>
    </lineage>
</organism>
<dbReference type="Gene3D" id="3.80.10.10">
    <property type="entry name" value="Ribonuclease Inhibitor"/>
    <property type="match status" value="1"/>
</dbReference>
<evidence type="ECO:0000256" key="7">
    <source>
        <dbReference type="PROSITE-ProRule" id="PRU10141"/>
    </source>
</evidence>
<proteinExistence type="predicted"/>
<dbReference type="InterPro" id="IPR000719">
    <property type="entry name" value="Prot_kinase_dom"/>
</dbReference>
<reference evidence="10 11" key="1">
    <citation type="submission" date="2024-04" db="EMBL/GenBank/DDBJ databases">
        <title>Genome assembly C_amara_ONT_v2.</title>
        <authorList>
            <person name="Yant L."/>
            <person name="Moore C."/>
            <person name="Slenker M."/>
        </authorList>
    </citation>
    <scope>NUCLEOTIDE SEQUENCE [LARGE SCALE GENOMIC DNA]</scope>
    <source>
        <tissue evidence="10">Leaf</tissue>
    </source>
</reference>
<keyword evidence="4" id="KW-0677">Repeat</keyword>
<feature type="binding site" evidence="7">
    <location>
        <position position="189"/>
    </location>
    <ligand>
        <name>ATP</name>
        <dbReference type="ChEBI" id="CHEBI:30616"/>
    </ligand>
</feature>
<keyword evidence="11" id="KW-1185">Reference proteome</keyword>
<dbReference type="PROSITE" id="PS00107">
    <property type="entry name" value="PROTEIN_KINASE_ATP"/>
    <property type="match status" value="1"/>
</dbReference>
<dbReference type="AlphaFoldDB" id="A0ABD1ABC0"/>
<feature type="domain" description="Protein kinase" evidence="9">
    <location>
        <begin position="160"/>
        <end position="202"/>
    </location>
</feature>
<comment type="caution">
    <text evidence="10">The sequence shown here is derived from an EMBL/GenBank/DDBJ whole genome shotgun (WGS) entry which is preliminary data.</text>
</comment>
<keyword evidence="2" id="KW-0433">Leucine-rich repeat</keyword>
<accession>A0ABD1ABC0</accession>
<dbReference type="InterPro" id="IPR017441">
    <property type="entry name" value="Protein_kinase_ATP_BS"/>
</dbReference>
<keyword evidence="7" id="KW-0067">ATP-binding</keyword>